<evidence type="ECO:0000313" key="6">
    <source>
        <dbReference type="EMBL" id="CAK1547575.1"/>
    </source>
</evidence>
<dbReference type="SMART" id="SM00042">
    <property type="entry name" value="CUB"/>
    <property type="match status" value="1"/>
</dbReference>
<dbReference type="Gene3D" id="2.60.120.290">
    <property type="entry name" value="Spermadhesin, CUB domain"/>
    <property type="match status" value="1"/>
</dbReference>
<accession>A0AAV1JGB7</accession>
<keyword evidence="4" id="KW-0732">Signal</keyword>
<dbReference type="CDD" id="cd00041">
    <property type="entry name" value="CUB"/>
    <property type="match status" value="1"/>
</dbReference>
<dbReference type="AlphaFoldDB" id="A0AAV1JGB7"/>
<feature type="compositionally biased region" description="Polar residues" evidence="2">
    <location>
        <begin position="212"/>
        <end position="222"/>
    </location>
</feature>
<sequence>MLKILIYLCVIGYSLDTVLGSGELDYEYYDDNSKEIQASDDEEIPTKHKVEPLGNDYGLFDLDNVKNSNNKDDDLQYSEIKDEDYQIEDNRSDQDAIKDDGDVETNFKLLSGDPDLAPVDDLVKSINEDDKSTEQRPMDHAEFEKAINNYLDETKEKSSKNDILEETKSILREDNGNDFEKIQALNEGADIQNVVDETNKLLNETDDKFDENTLSTQSTESTTKVEENYDSKEKAFNDLLTDLDNLHATWSKLSSDFNDKLNEETNLGYDDNYDKADDQDYEEISDDNLDRIFNDESEENDYDGESYRDDSPAENKENQPIFYLNDALSASDSTPTDTSTTADSKTESTDSIDIVSDTTPIDTISMTDTANTVSDEKESATPKLTKISKTETTKPLPELDEIDSNEKAEFYEKYTAEREALSPTNSTIRLHLSVNNTSILTSPNYPGFYPSNVIVDYIITGEGQGIEMNVTDFAVNGYIGDYVLIIPGQIEQKGSDGIIITYHLNSGRRFRFSDVDRMFIRLETKQGMQYRGFNMTLRNIMPKVEIVDLEKEDEIPTWTSNHTLSVNLGGVSINGFIAKEEEFRRIIADMATLYINAKNIEPGLNTTLQVTQILSRALCFHNWPGSDQCTEITFSVPLVYDNEDLETRFTREDLRDMWNSYSGIDPFAVRLERLGIQEFNYPDDESTLTVWLVIAAGVIISMAMLAFALWRFSCFEEYTKMPAYSDTDSLNEKRVLELYPTPHQTLPPLYTEDNVKWADDVYSPKDTGFANKSYMRDMYDMDSDDEALPTPNRRYTTDV</sequence>
<evidence type="ECO:0000259" key="5">
    <source>
        <dbReference type="SMART" id="SM00042"/>
    </source>
</evidence>
<reference evidence="6 7" key="1">
    <citation type="submission" date="2023-11" db="EMBL/GenBank/DDBJ databases">
        <authorList>
            <person name="Okamura Y."/>
        </authorList>
    </citation>
    <scope>NUCLEOTIDE SEQUENCE [LARGE SCALE GENOMIC DNA]</scope>
</reference>
<keyword evidence="3" id="KW-1133">Transmembrane helix</keyword>
<feature type="compositionally biased region" description="Basic and acidic residues" evidence="2">
    <location>
        <begin position="305"/>
        <end position="317"/>
    </location>
</feature>
<keyword evidence="3" id="KW-0472">Membrane</keyword>
<proteinExistence type="predicted"/>
<feature type="compositionally biased region" description="Acidic residues" evidence="2">
    <location>
        <begin position="295"/>
        <end position="304"/>
    </location>
</feature>
<feature type="domain" description="CUB" evidence="5">
    <location>
        <begin position="426"/>
        <end position="540"/>
    </location>
</feature>
<evidence type="ECO:0000256" key="1">
    <source>
        <dbReference type="ARBA" id="ARBA00023157"/>
    </source>
</evidence>
<gene>
    <name evidence="6" type="ORF">LNINA_LOCUS7041</name>
</gene>
<feature type="compositionally biased region" description="Polar residues" evidence="2">
    <location>
        <begin position="356"/>
        <end position="373"/>
    </location>
</feature>
<comment type="caution">
    <text evidence="6">The sequence shown here is derived from an EMBL/GenBank/DDBJ whole genome shotgun (WGS) entry which is preliminary data.</text>
</comment>
<evidence type="ECO:0000313" key="7">
    <source>
        <dbReference type="Proteomes" id="UP001497472"/>
    </source>
</evidence>
<dbReference type="Pfam" id="PF00431">
    <property type="entry name" value="CUB"/>
    <property type="match status" value="1"/>
</dbReference>
<protein>
    <recommendedName>
        <fullName evidence="5">CUB domain-containing protein</fullName>
    </recommendedName>
</protein>
<keyword evidence="7" id="KW-1185">Reference proteome</keyword>
<organism evidence="6 7">
    <name type="scientific">Leptosia nina</name>
    <dbReference type="NCBI Taxonomy" id="320188"/>
    <lineage>
        <taxon>Eukaryota</taxon>
        <taxon>Metazoa</taxon>
        <taxon>Ecdysozoa</taxon>
        <taxon>Arthropoda</taxon>
        <taxon>Hexapoda</taxon>
        <taxon>Insecta</taxon>
        <taxon>Pterygota</taxon>
        <taxon>Neoptera</taxon>
        <taxon>Endopterygota</taxon>
        <taxon>Lepidoptera</taxon>
        <taxon>Glossata</taxon>
        <taxon>Ditrysia</taxon>
        <taxon>Papilionoidea</taxon>
        <taxon>Pieridae</taxon>
        <taxon>Pierinae</taxon>
        <taxon>Leptosia</taxon>
    </lineage>
</organism>
<dbReference type="InterPro" id="IPR000859">
    <property type="entry name" value="CUB_dom"/>
</dbReference>
<keyword evidence="1" id="KW-1015">Disulfide bond</keyword>
<feature type="compositionally biased region" description="Low complexity" evidence="2">
    <location>
        <begin position="326"/>
        <end position="343"/>
    </location>
</feature>
<evidence type="ECO:0000256" key="4">
    <source>
        <dbReference type="SAM" id="SignalP"/>
    </source>
</evidence>
<feature type="transmembrane region" description="Helical" evidence="3">
    <location>
        <begin position="688"/>
        <end position="710"/>
    </location>
</feature>
<dbReference type="EMBL" id="CAVLEF010000009">
    <property type="protein sequence ID" value="CAK1547575.1"/>
    <property type="molecule type" value="Genomic_DNA"/>
</dbReference>
<feature type="chain" id="PRO_5043998910" description="CUB domain-containing protein" evidence="4">
    <location>
        <begin position="21"/>
        <end position="799"/>
    </location>
</feature>
<evidence type="ECO:0000256" key="2">
    <source>
        <dbReference type="SAM" id="MobiDB-lite"/>
    </source>
</evidence>
<feature type="region of interest" description="Disordered" evidence="2">
    <location>
        <begin position="293"/>
        <end position="383"/>
    </location>
</feature>
<dbReference type="Proteomes" id="UP001497472">
    <property type="component" value="Unassembled WGS sequence"/>
</dbReference>
<feature type="region of interest" description="Disordered" evidence="2">
    <location>
        <begin position="206"/>
        <end position="228"/>
    </location>
</feature>
<dbReference type="SUPFAM" id="SSF49854">
    <property type="entry name" value="Spermadhesin, CUB domain"/>
    <property type="match status" value="1"/>
</dbReference>
<name>A0AAV1JGB7_9NEOP</name>
<keyword evidence="3" id="KW-0812">Transmembrane</keyword>
<feature type="signal peptide" evidence="4">
    <location>
        <begin position="1"/>
        <end position="20"/>
    </location>
</feature>
<dbReference type="InterPro" id="IPR035914">
    <property type="entry name" value="Sperma_CUB_dom_sf"/>
</dbReference>
<evidence type="ECO:0000256" key="3">
    <source>
        <dbReference type="SAM" id="Phobius"/>
    </source>
</evidence>